<dbReference type="SUPFAM" id="SSF52540">
    <property type="entry name" value="P-loop containing nucleoside triphosphate hydrolases"/>
    <property type="match status" value="1"/>
</dbReference>
<reference evidence="4" key="1">
    <citation type="submission" date="2024-06" db="EMBL/GenBank/DDBJ databases">
        <authorList>
            <person name="Sun Y."/>
        </authorList>
    </citation>
    <scope>NUCLEOTIDE SEQUENCE</scope>
    <source>
        <strain evidence="4">IGA1.0</strain>
    </source>
</reference>
<sequence length="531" mass="58973">MVAMQVHPLLLGRTAGLPAAARQRYDEATVAMARRELDAAGAALADVLAMAPDFVEAQRLQGLVAHIRGDHAGAVAILRRALVTAPDNALLHMNLGMSLYSAGEFATAFSSLRRACELAPDFPPAWFSLGRAFQQQGRTAGAITALHRAVDLAPEDPVMRSLLAEAQASLGAVAAACTNYREALRHEPDHAEAWLGLARLQVEPFSKDDLARLQQAMQRPGTSPQARVMLGFALVRCLEDQGDYHAAFRVLRKANGQKRKLVNWNAAVVSARIARIRAAFARPPGEVEDPQLGEQVVFLMGLPRSGGGLLRRVLAGHAQVDANERPQHLRAVIEEESGRRQREFPQWTIEATPADWARLGRDYLARAVRAQDGKRCFIDQSDQDWHLMGAAMAMLPGARLVDCRRDPLENCLSCYRQLFAVHHEFSYDLDELASFWRDCDGLCAHWQQLYRGRVFVHQHESLLADPPLQLHRLLNFLGLDEDQACLDVRTNRRQGAAGDTARLREPLRWQEPRAPRYGGKLDRLRVLLGLA</sequence>
<evidence type="ECO:0000256" key="1">
    <source>
        <dbReference type="ARBA" id="ARBA00022737"/>
    </source>
</evidence>
<accession>A0AAU7QLB4</accession>
<dbReference type="Gene3D" id="1.25.40.10">
    <property type="entry name" value="Tetratricopeptide repeat domain"/>
    <property type="match status" value="1"/>
</dbReference>
<dbReference type="AlphaFoldDB" id="A0AAU7QLB4"/>
<evidence type="ECO:0000256" key="2">
    <source>
        <dbReference type="ARBA" id="ARBA00022803"/>
    </source>
</evidence>
<feature type="repeat" description="TPR" evidence="3">
    <location>
        <begin position="89"/>
        <end position="122"/>
    </location>
</feature>
<dbReference type="InterPro" id="IPR011990">
    <property type="entry name" value="TPR-like_helical_dom_sf"/>
</dbReference>
<keyword evidence="1" id="KW-0677">Repeat</keyword>
<gene>
    <name evidence="4" type="ORF">ABNK63_15785</name>
</gene>
<protein>
    <submittedName>
        <fullName evidence="4">Sulfotransferase</fullName>
    </submittedName>
</protein>
<keyword evidence="2 3" id="KW-0802">TPR repeat</keyword>
<name>A0AAU7QLB4_9GAMM</name>
<dbReference type="Pfam" id="PF14559">
    <property type="entry name" value="TPR_19"/>
    <property type="match status" value="1"/>
</dbReference>
<dbReference type="PROSITE" id="PS50005">
    <property type="entry name" value="TPR"/>
    <property type="match status" value="2"/>
</dbReference>
<dbReference type="PANTHER" id="PTHR45586">
    <property type="entry name" value="TPR REPEAT-CONTAINING PROTEIN PA4667"/>
    <property type="match status" value="1"/>
</dbReference>
<evidence type="ECO:0000256" key="3">
    <source>
        <dbReference type="PROSITE-ProRule" id="PRU00339"/>
    </source>
</evidence>
<dbReference type="InterPro" id="IPR019734">
    <property type="entry name" value="TPR_rpt"/>
</dbReference>
<evidence type="ECO:0000313" key="4">
    <source>
        <dbReference type="EMBL" id="XBS89834.1"/>
    </source>
</evidence>
<dbReference type="PANTHER" id="PTHR45586:SF1">
    <property type="entry name" value="LIPOPOLYSACCHARIDE ASSEMBLY PROTEIN B"/>
    <property type="match status" value="1"/>
</dbReference>
<dbReference type="InterPro" id="IPR027417">
    <property type="entry name" value="P-loop_NTPase"/>
</dbReference>
<dbReference type="InterPro" id="IPR051012">
    <property type="entry name" value="CellSynth/LPSAsmb/PSIAsmb"/>
</dbReference>
<feature type="repeat" description="TPR" evidence="3">
    <location>
        <begin position="123"/>
        <end position="156"/>
    </location>
</feature>
<dbReference type="Pfam" id="PF13432">
    <property type="entry name" value="TPR_16"/>
    <property type="match status" value="1"/>
</dbReference>
<dbReference type="EMBL" id="CP157948">
    <property type="protein sequence ID" value="XBS89834.1"/>
    <property type="molecule type" value="Genomic_DNA"/>
</dbReference>
<dbReference type="SUPFAM" id="SSF48452">
    <property type="entry name" value="TPR-like"/>
    <property type="match status" value="1"/>
</dbReference>
<proteinExistence type="predicted"/>
<organism evidence="4">
    <name type="scientific">Rhodanobacter sp. IGA1.0</name>
    <dbReference type="NCBI Taxonomy" id="3158582"/>
    <lineage>
        <taxon>Bacteria</taxon>
        <taxon>Pseudomonadati</taxon>
        <taxon>Pseudomonadota</taxon>
        <taxon>Gammaproteobacteria</taxon>
        <taxon>Lysobacterales</taxon>
        <taxon>Rhodanobacteraceae</taxon>
        <taxon>Rhodanobacter</taxon>
    </lineage>
</organism>
<dbReference type="SMART" id="SM00028">
    <property type="entry name" value="TPR"/>
    <property type="match status" value="5"/>
</dbReference>
<dbReference type="Gene3D" id="3.40.50.300">
    <property type="entry name" value="P-loop containing nucleotide triphosphate hydrolases"/>
    <property type="match status" value="1"/>
</dbReference>
<dbReference type="Pfam" id="PF13469">
    <property type="entry name" value="Sulfotransfer_3"/>
    <property type="match status" value="1"/>
</dbReference>
<dbReference type="RefSeq" id="WP_350016161.1">
    <property type="nucleotide sequence ID" value="NZ_CP157948.1"/>
</dbReference>